<dbReference type="InterPro" id="IPR001611">
    <property type="entry name" value="Leu-rich_rpt"/>
</dbReference>
<keyword evidence="2" id="KW-1185">Reference proteome</keyword>
<reference evidence="1 2" key="1">
    <citation type="journal article" date="2021" name="Nat. Plants">
        <title>The Taxus genome provides insights into paclitaxel biosynthesis.</title>
        <authorList>
            <person name="Xiong X."/>
            <person name="Gou J."/>
            <person name="Liao Q."/>
            <person name="Li Y."/>
            <person name="Zhou Q."/>
            <person name="Bi G."/>
            <person name="Li C."/>
            <person name="Du R."/>
            <person name="Wang X."/>
            <person name="Sun T."/>
            <person name="Guo L."/>
            <person name="Liang H."/>
            <person name="Lu P."/>
            <person name="Wu Y."/>
            <person name="Zhang Z."/>
            <person name="Ro D.K."/>
            <person name="Shang Y."/>
            <person name="Huang S."/>
            <person name="Yan J."/>
        </authorList>
    </citation>
    <scope>NUCLEOTIDE SEQUENCE [LARGE SCALE GENOMIC DNA]</scope>
    <source>
        <strain evidence="1">Ta-2019</strain>
    </source>
</reference>
<comment type="caution">
    <text evidence="1">The sequence shown here is derived from an EMBL/GenBank/DDBJ whole genome shotgun (WGS) entry which is preliminary data.</text>
</comment>
<sequence>HFCAAIPLGYKPGAFSFRFDSAAEGAKIREWQHKTTIAGRSMEHVPSLLCLSNKALISLVNNDVHQWKKYLDQLPLDLAGDVLMNLTPIALQEVQQYMLGTSCECASVEQNIAKTRKRARAKGYEGLSHKRISILRNSENIGLPNENKTSHEEEKGMNLHACFNNAWKDRFKTRWPEGVKKTGYLSLFTDEDTDCKCEHTFYKKDWQQSYWEAHLQDCLREAAAQALVPSFKGSIGQIFLSDTIHGHMGIKHDFTCTRKDFMTLKHHGKRFGHYVRHLRLRNVLCVEEICDLLKSCKLQGIVFDGIKSKKHIEGTYQILKQNRETLEAVELFHCRISAADLSEICAALKSEGSSVNRIHFFSLTSSRVLINNDHTYFHGFLQFLSASRYLRSLKFSDNGFESTTAASIFTALFQSESGLSVLELCDNKLSGWLSWDLVNSPHFSSLPRNEKYFLRSLAALNLRGNLLERHDVDILKKILECMPQLQKLDLSDNPIGDDGVRILIPYFQDISKSDMSLVDVNIANCNISCVGASLLFDSLSILKKSLHSLGIAHNDLGSSVATSLAKFLRNVHTECLDIEGIGLGSSGCNQLQEVVSCNKSLVYLNLSKNRGGLAAATLLSNIISHSHKISVIDASYNILCLESLKLIATGLKQSK</sequence>
<evidence type="ECO:0000313" key="1">
    <source>
        <dbReference type="EMBL" id="KAH9317706.1"/>
    </source>
</evidence>
<dbReference type="InterPro" id="IPR032675">
    <property type="entry name" value="LRR_dom_sf"/>
</dbReference>
<dbReference type="SUPFAM" id="SSF52047">
    <property type="entry name" value="RNI-like"/>
    <property type="match status" value="1"/>
</dbReference>
<accession>A0AA38LBI7</accession>
<dbReference type="Gene3D" id="3.80.10.10">
    <property type="entry name" value="Ribonuclease Inhibitor"/>
    <property type="match status" value="2"/>
</dbReference>
<dbReference type="EMBL" id="JAHRHJ020000004">
    <property type="protein sequence ID" value="KAH9317706.1"/>
    <property type="molecule type" value="Genomic_DNA"/>
</dbReference>
<dbReference type="PANTHER" id="PTHR47818:SF2">
    <property type="entry name" value="F-BOX DOMAIN-CONTAINING PROTEIN"/>
    <property type="match status" value="1"/>
</dbReference>
<feature type="non-terminal residue" evidence="1">
    <location>
        <position position="1"/>
    </location>
</feature>
<dbReference type="PANTHER" id="PTHR47818">
    <property type="entry name" value="RNI-LIKE SUPERFAMILY PROTEIN"/>
    <property type="match status" value="1"/>
</dbReference>
<organism evidence="1 2">
    <name type="scientific">Taxus chinensis</name>
    <name type="common">Chinese yew</name>
    <name type="synonym">Taxus wallichiana var. chinensis</name>
    <dbReference type="NCBI Taxonomy" id="29808"/>
    <lineage>
        <taxon>Eukaryota</taxon>
        <taxon>Viridiplantae</taxon>
        <taxon>Streptophyta</taxon>
        <taxon>Embryophyta</taxon>
        <taxon>Tracheophyta</taxon>
        <taxon>Spermatophyta</taxon>
        <taxon>Pinopsida</taxon>
        <taxon>Pinidae</taxon>
        <taxon>Conifers II</taxon>
        <taxon>Cupressales</taxon>
        <taxon>Taxaceae</taxon>
        <taxon>Taxus</taxon>
    </lineage>
</organism>
<feature type="non-terminal residue" evidence="1">
    <location>
        <position position="655"/>
    </location>
</feature>
<proteinExistence type="predicted"/>
<dbReference type="OMA" id="MDKRFAC"/>
<protein>
    <submittedName>
        <fullName evidence="1">Uncharacterized protein</fullName>
    </submittedName>
</protein>
<name>A0AA38LBI7_TAXCH</name>
<dbReference type="Proteomes" id="UP000824469">
    <property type="component" value="Unassembled WGS sequence"/>
</dbReference>
<dbReference type="AlphaFoldDB" id="A0AA38LBI7"/>
<evidence type="ECO:0000313" key="2">
    <source>
        <dbReference type="Proteomes" id="UP000824469"/>
    </source>
</evidence>
<dbReference type="SMART" id="SM00368">
    <property type="entry name" value="LRR_RI"/>
    <property type="match status" value="6"/>
</dbReference>
<dbReference type="Pfam" id="PF13516">
    <property type="entry name" value="LRR_6"/>
    <property type="match status" value="1"/>
</dbReference>
<gene>
    <name evidence="1" type="ORF">KI387_019475</name>
</gene>